<dbReference type="PANTHER" id="PTHR42793">
    <property type="entry name" value="COA BINDING DOMAIN CONTAINING PROTEIN"/>
    <property type="match status" value="1"/>
</dbReference>
<sequence length="214" mass="22653">MGMTRSDSTRTFLTEWESRALLALPGPAQALTRSVTEAVDFAARYERVVAKVSGVAHKTEVDGVRLNLSVAGVRACWAELAALGDGTVIVAEQVTGSHELIIGAVRDPQFGPVVTIGFGGELTELLDDAVALLAPVEEGELERAISTLRTAPLFYGYRGHPAVDLVAIRAILDRLSAVLDEDPAVVEIDCNPVVVRNGKPCVLDALVVVEAGRA</sequence>
<dbReference type="Pfam" id="PF13549">
    <property type="entry name" value="ATP-grasp_5"/>
    <property type="match status" value="1"/>
</dbReference>
<reference evidence="2" key="1">
    <citation type="journal article" date="2019" name="Int. J. Syst. Evol. Microbiol.">
        <title>The Global Catalogue of Microorganisms (GCM) 10K type strain sequencing project: providing services to taxonomists for standard genome sequencing and annotation.</title>
        <authorList>
            <consortium name="The Broad Institute Genomics Platform"/>
            <consortium name="The Broad Institute Genome Sequencing Center for Infectious Disease"/>
            <person name="Wu L."/>
            <person name="Ma J."/>
        </authorList>
    </citation>
    <scope>NUCLEOTIDE SEQUENCE [LARGE SCALE GENOMIC DNA]</scope>
    <source>
        <strain evidence="2">JCM 13249</strain>
    </source>
</reference>
<dbReference type="Proteomes" id="UP001500655">
    <property type="component" value="Unassembled WGS sequence"/>
</dbReference>
<organism evidence="1 2">
    <name type="scientific">Luedemannella helvata</name>
    <dbReference type="NCBI Taxonomy" id="349315"/>
    <lineage>
        <taxon>Bacteria</taxon>
        <taxon>Bacillati</taxon>
        <taxon>Actinomycetota</taxon>
        <taxon>Actinomycetes</taxon>
        <taxon>Micromonosporales</taxon>
        <taxon>Micromonosporaceae</taxon>
        <taxon>Luedemannella</taxon>
    </lineage>
</organism>
<evidence type="ECO:0008006" key="3">
    <source>
        <dbReference type="Google" id="ProtNLM"/>
    </source>
</evidence>
<dbReference type="Gene3D" id="3.30.1490.20">
    <property type="entry name" value="ATP-grasp fold, A domain"/>
    <property type="match status" value="1"/>
</dbReference>
<evidence type="ECO:0000313" key="1">
    <source>
        <dbReference type="EMBL" id="GAA1740105.1"/>
    </source>
</evidence>
<keyword evidence="2" id="KW-1185">Reference proteome</keyword>
<proteinExistence type="predicted"/>
<dbReference type="InterPro" id="IPR013815">
    <property type="entry name" value="ATP_grasp_subdomain_1"/>
</dbReference>
<name>A0ABP4VZB2_9ACTN</name>
<accession>A0ABP4VZB2</accession>
<gene>
    <name evidence="1" type="ORF">GCM10009681_08720</name>
</gene>
<dbReference type="SUPFAM" id="SSF56059">
    <property type="entry name" value="Glutathione synthetase ATP-binding domain-like"/>
    <property type="match status" value="1"/>
</dbReference>
<dbReference type="EMBL" id="BAAALS010000003">
    <property type="protein sequence ID" value="GAA1740105.1"/>
    <property type="molecule type" value="Genomic_DNA"/>
</dbReference>
<evidence type="ECO:0000313" key="2">
    <source>
        <dbReference type="Proteomes" id="UP001500655"/>
    </source>
</evidence>
<dbReference type="PANTHER" id="PTHR42793:SF1">
    <property type="entry name" value="PEPTIDYL-LYSINE N-ACETYLTRANSFERASE PATZ"/>
    <property type="match status" value="1"/>
</dbReference>
<comment type="caution">
    <text evidence="1">The sequence shown here is derived from an EMBL/GenBank/DDBJ whole genome shotgun (WGS) entry which is preliminary data.</text>
</comment>
<protein>
    <recommendedName>
        <fullName evidence="3">Acetyl-CoA synthetase</fullName>
    </recommendedName>
</protein>
<dbReference type="Gene3D" id="3.30.470.20">
    <property type="entry name" value="ATP-grasp fold, B domain"/>
    <property type="match status" value="1"/>
</dbReference>